<dbReference type="GO" id="GO:0006167">
    <property type="term" value="P:AMP biosynthetic process"/>
    <property type="evidence" value="ECO:0007669"/>
    <property type="project" value="TreeGrafter"/>
</dbReference>
<keyword evidence="1 3" id="KW-0378">Hydrolase</keyword>
<organism evidence="3 4">
    <name type="scientific">Shackletoniella antarctica</name>
    <dbReference type="NCBI Taxonomy" id="268115"/>
    <lineage>
        <taxon>Bacteria</taxon>
        <taxon>Bacillati</taxon>
        <taxon>Cyanobacteriota</taxon>
        <taxon>Cyanophyceae</taxon>
        <taxon>Oculatellales</taxon>
        <taxon>Oculatellaceae</taxon>
        <taxon>Shackletoniella</taxon>
    </lineage>
</organism>
<protein>
    <submittedName>
        <fullName evidence="3">NUDIX hydrolase</fullName>
    </submittedName>
</protein>
<dbReference type="PANTHER" id="PTHR21340:SF7">
    <property type="entry name" value="NUDIX HYDROLASE DOMAIN-CONTAINING PROTEIN"/>
    <property type="match status" value="1"/>
</dbReference>
<dbReference type="InterPro" id="IPR020084">
    <property type="entry name" value="NUDIX_hydrolase_CS"/>
</dbReference>
<dbReference type="InterPro" id="IPR051325">
    <property type="entry name" value="Nudix_hydrolase_domain"/>
</dbReference>
<dbReference type="Gene3D" id="3.90.79.10">
    <property type="entry name" value="Nucleoside Triphosphate Pyrophosphohydrolase"/>
    <property type="match status" value="1"/>
</dbReference>
<dbReference type="SUPFAM" id="SSF55811">
    <property type="entry name" value="Nudix"/>
    <property type="match status" value="1"/>
</dbReference>
<reference evidence="3 4" key="2">
    <citation type="submission" date="2018-06" db="EMBL/GenBank/DDBJ databases">
        <title>Metagenomic assembly of (sub)arctic Cyanobacteria and their associated microbiome from non-axenic cultures.</title>
        <authorList>
            <person name="Baurain D."/>
        </authorList>
    </citation>
    <scope>NUCLEOTIDE SEQUENCE [LARGE SCALE GENOMIC DNA]</scope>
    <source>
        <strain evidence="3">ULC041bin1</strain>
    </source>
</reference>
<dbReference type="AlphaFoldDB" id="A0A2W4WKB5"/>
<sequence length="158" mass="17630">MAKKSAGLLMYRTQNQGLEVLLVHSGGPYWVNRRWQAWTIPKGEIDPGEGTFEAAKREFLEETGQAPAGDFRPLRPVRQAGGKLVFAWAFEGNFNPAALHSNTFMLEWPPNSGLLKEFPEIDQAAWFSLQEAKKRIIKAQAQFLDELAQVLGSVSSAQ</sequence>
<evidence type="ECO:0000259" key="2">
    <source>
        <dbReference type="PROSITE" id="PS51462"/>
    </source>
</evidence>
<dbReference type="EMBL" id="QBMN01000004">
    <property type="protein sequence ID" value="PZO45554.1"/>
    <property type="molecule type" value="Genomic_DNA"/>
</dbReference>
<feature type="domain" description="Nudix hydrolase" evidence="2">
    <location>
        <begin position="1"/>
        <end position="149"/>
    </location>
</feature>
<dbReference type="GO" id="GO:0004081">
    <property type="term" value="F:bis(5'-nucleosyl)-tetraphosphatase (asymmetrical) activity"/>
    <property type="evidence" value="ECO:0007669"/>
    <property type="project" value="TreeGrafter"/>
</dbReference>
<dbReference type="CDD" id="cd04662">
    <property type="entry name" value="NUDIX_Hydrolase"/>
    <property type="match status" value="1"/>
</dbReference>
<evidence type="ECO:0000313" key="3">
    <source>
        <dbReference type="EMBL" id="PZO45554.1"/>
    </source>
</evidence>
<evidence type="ECO:0000313" key="4">
    <source>
        <dbReference type="Proteomes" id="UP000249081"/>
    </source>
</evidence>
<dbReference type="InterPro" id="IPR015797">
    <property type="entry name" value="NUDIX_hydrolase-like_dom_sf"/>
</dbReference>
<reference evidence="4" key="1">
    <citation type="submission" date="2018-04" db="EMBL/GenBank/DDBJ databases">
        <authorList>
            <person name="Cornet L."/>
        </authorList>
    </citation>
    <scope>NUCLEOTIDE SEQUENCE [LARGE SCALE GENOMIC DNA]</scope>
</reference>
<dbReference type="GO" id="GO:0006754">
    <property type="term" value="P:ATP biosynthetic process"/>
    <property type="evidence" value="ECO:0007669"/>
    <property type="project" value="TreeGrafter"/>
</dbReference>
<dbReference type="Proteomes" id="UP000249081">
    <property type="component" value="Unassembled WGS sequence"/>
</dbReference>
<name>A0A2W4WKB5_9CYAN</name>
<proteinExistence type="predicted"/>
<dbReference type="Pfam" id="PF00293">
    <property type="entry name" value="NUDIX"/>
    <property type="match status" value="1"/>
</dbReference>
<accession>A0A2W4WKB5</accession>
<dbReference type="PROSITE" id="PS51462">
    <property type="entry name" value="NUDIX"/>
    <property type="match status" value="1"/>
</dbReference>
<gene>
    <name evidence="3" type="ORF">DCF17_01100</name>
</gene>
<dbReference type="PANTHER" id="PTHR21340">
    <property type="entry name" value="DIADENOSINE 5,5-P1,P4-TETRAPHOSPHATE PYROPHOSPHOHYDROLASE MUTT"/>
    <property type="match status" value="1"/>
</dbReference>
<comment type="caution">
    <text evidence="3">The sequence shown here is derived from an EMBL/GenBank/DDBJ whole genome shotgun (WGS) entry which is preliminary data.</text>
</comment>
<evidence type="ECO:0000256" key="1">
    <source>
        <dbReference type="ARBA" id="ARBA00022801"/>
    </source>
</evidence>
<dbReference type="InterPro" id="IPR000086">
    <property type="entry name" value="NUDIX_hydrolase_dom"/>
</dbReference>
<dbReference type="PROSITE" id="PS00893">
    <property type="entry name" value="NUDIX_BOX"/>
    <property type="match status" value="1"/>
</dbReference>